<dbReference type="GO" id="GO:0003824">
    <property type="term" value="F:catalytic activity"/>
    <property type="evidence" value="ECO:0007669"/>
    <property type="project" value="InterPro"/>
</dbReference>
<dbReference type="Pfam" id="PF03372">
    <property type="entry name" value="Exo_endo_phos"/>
    <property type="match status" value="1"/>
</dbReference>
<reference evidence="1" key="1">
    <citation type="submission" date="2020-04" db="EMBL/GenBank/DDBJ databases">
        <authorList>
            <person name="Alioto T."/>
            <person name="Alioto T."/>
            <person name="Gomez Garrido J."/>
        </authorList>
    </citation>
    <scope>NUCLEOTIDE SEQUENCE</scope>
    <source>
        <strain evidence="1">A484AB</strain>
    </source>
</reference>
<gene>
    <name evidence="1" type="ORF">PACLA_8A088039</name>
</gene>
<dbReference type="Proteomes" id="UP001152795">
    <property type="component" value="Unassembled WGS sequence"/>
</dbReference>
<protein>
    <submittedName>
        <fullName evidence="1">Uncharacterized protein</fullName>
    </submittedName>
</protein>
<dbReference type="SUPFAM" id="SSF56219">
    <property type="entry name" value="DNase I-like"/>
    <property type="match status" value="1"/>
</dbReference>
<comment type="caution">
    <text evidence="1">The sequence shown here is derived from an EMBL/GenBank/DDBJ whole genome shotgun (WGS) entry which is preliminary data.</text>
</comment>
<dbReference type="SUPFAM" id="SSF56672">
    <property type="entry name" value="DNA/RNA polymerases"/>
    <property type="match status" value="1"/>
</dbReference>
<dbReference type="InterPro" id="IPR036691">
    <property type="entry name" value="Endo/exonu/phosph_ase_sf"/>
</dbReference>
<keyword evidence="2" id="KW-1185">Reference proteome</keyword>
<dbReference type="Pfam" id="PF00078">
    <property type="entry name" value="RVT_1"/>
    <property type="match status" value="1"/>
</dbReference>
<dbReference type="EMBL" id="CACRXK020000475">
    <property type="protein sequence ID" value="CAB3982175.1"/>
    <property type="molecule type" value="Genomic_DNA"/>
</dbReference>
<dbReference type="Gene3D" id="3.60.10.10">
    <property type="entry name" value="Endonuclease/exonuclease/phosphatase"/>
    <property type="match status" value="1"/>
</dbReference>
<dbReference type="CDD" id="cd01650">
    <property type="entry name" value="RT_nLTR_like"/>
    <property type="match status" value="1"/>
</dbReference>
<evidence type="ECO:0000313" key="1">
    <source>
        <dbReference type="EMBL" id="CAB3982175.1"/>
    </source>
</evidence>
<name>A0A6S7FR59_PARCT</name>
<evidence type="ECO:0000313" key="2">
    <source>
        <dbReference type="Proteomes" id="UP001152795"/>
    </source>
</evidence>
<dbReference type="PROSITE" id="PS50878">
    <property type="entry name" value="RT_POL"/>
    <property type="match status" value="1"/>
</dbReference>
<dbReference type="InterPro" id="IPR005135">
    <property type="entry name" value="Endo/exonuclease/phosphatase"/>
</dbReference>
<dbReference type="PANTHER" id="PTHR47510:SF3">
    <property type="entry name" value="ENDO_EXONUCLEASE_PHOSPHATASE DOMAIN-CONTAINING PROTEIN"/>
    <property type="match status" value="1"/>
</dbReference>
<dbReference type="PANTHER" id="PTHR47510">
    <property type="entry name" value="REVERSE TRANSCRIPTASE DOMAIN-CONTAINING PROTEIN"/>
    <property type="match status" value="1"/>
</dbReference>
<proteinExistence type="predicted"/>
<dbReference type="AlphaFoldDB" id="A0A6S7FR59"/>
<dbReference type="InterPro" id="IPR043502">
    <property type="entry name" value="DNA/RNA_pol_sf"/>
</dbReference>
<dbReference type="InterPro" id="IPR000477">
    <property type="entry name" value="RT_dom"/>
</dbReference>
<organism evidence="1 2">
    <name type="scientific">Paramuricea clavata</name>
    <name type="common">Red gorgonian</name>
    <name type="synonym">Violescent sea-whip</name>
    <dbReference type="NCBI Taxonomy" id="317549"/>
    <lineage>
        <taxon>Eukaryota</taxon>
        <taxon>Metazoa</taxon>
        <taxon>Cnidaria</taxon>
        <taxon>Anthozoa</taxon>
        <taxon>Octocorallia</taxon>
        <taxon>Malacalcyonacea</taxon>
        <taxon>Plexauridae</taxon>
        <taxon>Paramuricea</taxon>
    </lineage>
</organism>
<accession>A0A6S7FR59</accession>
<dbReference type="OrthoDB" id="5987619at2759"/>
<sequence length="789" mass="92022">MNKLKAEILVLTETKIDSSYPNSQFTLTNYKIYRKDRSKGGGGVLIYVSSKFPSKRLNLQKLYKTIEILAVEVRMGNAQIAVLGIYRPPCNTGENYFKTLEDELNQLLLWAASKCQTIVITGDLNLDRLRPNERGGRLLIDLEEIFNLKCLINEATRVTVKTQTLLDAILTNTPDLFGFASVTDLGLSDHKLVYSFLKKSPAEQHEAKVIKCRSTKHLNREELSRDLNDTNWNEIFSHDTNERYANWKSKFMEVIDRHMPVKKMRLRKKDVPYMNAEWKEAIRKRRKYAKKFSKDRKCETWELMKRWRNVATRLRRKAIKSYWNEISLELNENPRKFFSTFMPFISSKGQKETNEIHLNIEGRIEQDQRIVAEEFADYFSTVADAIGGEEATNLTEEKCINHRSIEMIRARYEPDSFSFIEIKREEVLKALKELNPRKATGHDEIPSKVLKLVAEEIATPLTDIFNQVIKYCEWPQEWKMGEWIPAYKKDDHHDKANYRPVTILSILDKIFEQLLCQQLSQRFENIFDPFISAYRKNYSCEIALVCLVEDWKQAMDEGQTISILSTDMSKAFDSLHPTLLLAKLKAYGFTQNALDLMKSYFKERMNRTKMRQVTSEWKETKRGCPQGSSLGPTLWNIYQNDLFYVERESRLSAYADDHQLYYAHKEPERAVDTITRDGKQTFSAHKLGSFEGKLMAKWEVVVKEWMYKQFQDGEEGKCTHWKISELADELVIKEIIPEGVKEDHTLYLLLIEQMKKQLVEITPVQVAATPVCIYGVYKAVCAMKRQRGG</sequence>